<feature type="region of interest" description="Disordered" evidence="2">
    <location>
        <begin position="1074"/>
        <end position="1140"/>
    </location>
</feature>
<accession>A0A5N6TZM3</accession>
<dbReference type="OrthoDB" id="674604at2759"/>
<feature type="coiled-coil region" evidence="1">
    <location>
        <begin position="200"/>
        <end position="237"/>
    </location>
</feature>
<name>A0A5N6TZM3_ASPAV</name>
<feature type="compositionally biased region" description="Basic and acidic residues" evidence="2">
    <location>
        <begin position="1114"/>
        <end position="1125"/>
    </location>
</feature>
<keyword evidence="1" id="KW-0175">Coiled coil</keyword>
<dbReference type="Proteomes" id="UP000325780">
    <property type="component" value="Unassembled WGS sequence"/>
</dbReference>
<gene>
    <name evidence="4" type="ORF">BDV25DRAFT_138785</name>
</gene>
<evidence type="ECO:0000256" key="1">
    <source>
        <dbReference type="SAM" id="Coils"/>
    </source>
</evidence>
<sequence>MYGLRNVSNGVMDKATNSALYQGGSHLVQSAATGLDQLKKIALNPEHNHKLRQVLLQLVEPTIRPTFKDYGPISVLKESKCPGKWFALPAEDLKYPIRMIDLETENMVYTRSIGPQDQYCILSHSWKGEEITYKYFCDGMTSSRPTEEEETGDSSPDTESKHSDIQGVTYKCDKDLGEAIDKLQEKLPIAIGEGDEVTSVTELLERYSNAKEAKAKLERAERTLRDEEIYLASAEHESNHYRQLLSHVERFHYTTPTHEPLGDFGSGSVFTKLHAEVEGLLTKAGARRQKAEDKHSDARDANDAHKGTEMLFTNNRHVFYLVEDLLKALQRQRSARKLKKSIEVAKNIFEQMPYSKGGKRYVWLDTCCIDKPNAYELTESLALMGDWYSNADFCLVHLDTRRSDAEWLEEYKYVMGDTVNPVETNITHLGEVCADPDCWGDDCETHPVGKHHIEWAERGWTLQELVLSKMTYYVNSQWELLNRGIDSIGPYYPMGPFLERYLNHPQVRPDLDEYSAETGLSGYEYNTEPNMETIEALIQNLESLGFTPPGHISNMIAEAHIGQAVHSASDTREVNRLLAELQAEIRAPILKDREDIRMIGRLSKLANWAAGIDPSSSAARNVLVTASSRKTTTPTDQAYSLMGILGVQFPAFSAEGLPKALARLLDEVVITFNDVSVFNWSGKHAGTAIRGRSLYPSNINAFKNPIESPDMAVQAQTNIRILELFQADRRQQSHIAKDVVWLLSKMMKHIKDLKQDCPAAESLARLVKTIQDTVFPRLRMVVLDLQDIVDSLDEAILRIKERKDVERKEKEEKKEQRDKAGIWGSRDAINSGFGQLTGTMSAFSPRGLSAPMSLPTLGFKRSKAEKQVESDGESQEETLDAIEQEEPSSPTEEETVREKIENLERKLDAKGNIAGGDYEPISKKKNKKEKSSDREPSVNKSKAQTEEQADANAQSVEADFPALEDSKTLTPQSTAPRLDSKSQGRERGNRLVCPNPIVVSSAGIRGVFDIQRIVVKMEDEEALRARVVNSIPGQTIDGWCTISTGFAVTLVAFSCDRDTLKQQLDMTEVIRSELGEKPNDHESSPQKPSALGRSQERLSDHEDSEDTLIAGEASQEKPAVDKNSEGEEAPGVDEILDKTTTEQKRVRRMINFIQERDLHAIAGEWVLARFSGVSGADWFLCRLELGSGSDLYGRRIATDAFSFRNAVPEEGLMDYWYQYMTDKKSRICHAAEMYIQRSIMWHGAQQNLGNLVHITHSKDPNDDEFEELLKAFGEGSIGKFVDVTVAAGQGAVGMGADIYAKFLQSRIIEGALKKVPSQLQAAVLDLDKGRHLFPVMFHSGTDVHMF</sequence>
<evidence type="ECO:0000313" key="5">
    <source>
        <dbReference type="Proteomes" id="UP000325780"/>
    </source>
</evidence>
<feature type="compositionally biased region" description="Basic and acidic residues" evidence="2">
    <location>
        <begin position="894"/>
        <end position="909"/>
    </location>
</feature>
<keyword evidence="5" id="KW-1185">Reference proteome</keyword>
<proteinExistence type="predicted"/>
<organism evidence="4 5">
    <name type="scientific">Aspergillus avenaceus</name>
    <dbReference type="NCBI Taxonomy" id="36643"/>
    <lineage>
        <taxon>Eukaryota</taxon>
        <taxon>Fungi</taxon>
        <taxon>Dikarya</taxon>
        <taxon>Ascomycota</taxon>
        <taxon>Pezizomycotina</taxon>
        <taxon>Eurotiomycetes</taxon>
        <taxon>Eurotiomycetidae</taxon>
        <taxon>Eurotiales</taxon>
        <taxon>Aspergillaceae</taxon>
        <taxon>Aspergillus</taxon>
        <taxon>Aspergillus subgen. Circumdati</taxon>
    </lineage>
</organism>
<feature type="domain" description="Heterokaryon incompatibility" evidence="3">
    <location>
        <begin position="339"/>
        <end position="464"/>
    </location>
</feature>
<evidence type="ECO:0000256" key="2">
    <source>
        <dbReference type="SAM" id="MobiDB-lite"/>
    </source>
</evidence>
<feature type="region of interest" description="Disordered" evidence="2">
    <location>
        <begin position="860"/>
        <end position="990"/>
    </location>
</feature>
<evidence type="ECO:0000259" key="3">
    <source>
        <dbReference type="Pfam" id="PF06985"/>
    </source>
</evidence>
<feature type="compositionally biased region" description="Basic and acidic residues" evidence="2">
    <location>
        <begin position="978"/>
        <end position="989"/>
    </location>
</feature>
<dbReference type="EMBL" id="ML742069">
    <property type="protein sequence ID" value="KAE8151549.1"/>
    <property type="molecule type" value="Genomic_DNA"/>
</dbReference>
<dbReference type="InterPro" id="IPR010730">
    <property type="entry name" value="HET"/>
</dbReference>
<protein>
    <recommendedName>
        <fullName evidence="3">Heterokaryon incompatibility domain-containing protein</fullName>
    </recommendedName>
</protein>
<dbReference type="PANTHER" id="PTHR10622:SF10">
    <property type="entry name" value="HET DOMAIN-CONTAINING PROTEIN"/>
    <property type="match status" value="1"/>
</dbReference>
<dbReference type="PANTHER" id="PTHR10622">
    <property type="entry name" value="HET DOMAIN-CONTAINING PROTEIN"/>
    <property type="match status" value="1"/>
</dbReference>
<evidence type="ECO:0000313" key="4">
    <source>
        <dbReference type="EMBL" id="KAE8151549.1"/>
    </source>
</evidence>
<feature type="region of interest" description="Disordered" evidence="2">
    <location>
        <begin position="143"/>
        <end position="164"/>
    </location>
</feature>
<reference evidence="4 5" key="1">
    <citation type="submission" date="2019-04" db="EMBL/GenBank/DDBJ databases">
        <title>Friends and foes A comparative genomics study of 23 Aspergillus species from section Flavi.</title>
        <authorList>
            <consortium name="DOE Joint Genome Institute"/>
            <person name="Kjaerbolling I."/>
            <person name="Vesth T."/>
            <person name="Frisvad J.C."/>
            <person name="Nybo J.L."/>
            <person name="Theobald S."/>
            <person name="Kildgaard S."/>
            <person name="Isbrandt T."/>
            <person name="Kuo A."/>
            <person name="Sato A."/>
            <person name="Lyhne E.K."/>
            <person name="Kogle M.E."/>
            <person name="Wiebenga A."/>
            <person name="Kun R.S."/>
            <person name="Lubbers R.J."/>
            <person name="Makela M.R."/>
            <person name="Barry K."/>
            <person name="Chovatia M."/>
            <person name="Clum A."/>
            <person name="Daum C."/>
            <person name="Haridas S."/>
            <person name="He G."/>
            <person name="LaButti K."/>
            <person name="Lipzen A."/>
            <person name="Mondo S."/>
            <person name="Riley R."/>
            <person name="Salamov A."/>
            <person name="Simmons B.A."/>
            <person name="Magnuson J.K."/>
            <person name="Henrissat B."/>
            <person name="Mortensen U.H."/>
            <person name="Larsen T.O."/>
            <person name="Devries R.P."/>
            <person name="Grigoriev I.V."/>
            <person name="Machida M."/>
            <person name="Baker S.E."/>
            <person name="Andersen M.R."/>
        </authorList>
    </citation>
    <scope>NUCLEOTIDE SEQUENCE [LARGE SCALE GENOMIC DNA]</scope>
    <source>
        <strain evidence="4 5">IBT 18842</strain>
    </source>
</reference>
<feature type="compositionally biased region" description="Basic and acidic residues" evidence="2">
    <location>
        <begin position="1074"/>
        <end position="1084"/>
    </location>
</feature>
<dbReference type="Pfam" id="PF06985">
    <property type="entry name" value="HET"/>
    <property type="match status" value="1"/>
</dbReference>
<feature type="compositionally biased region" description="Acidic residues" evidence="2">
    <location>
        <begin position="870"/>
        <end position="893"/>
    </location>
</feature>